<dbReference type="InterPro" id="IPR015943">
    <property type="entry name" value="WD40/YVTN_repeat-like_dom_sf"/>
</dbReference>
<evidence type="ECO:0000313" key="3">
    <source>
        <dbReference type="EMBL" id="SUZ47976.1"/>
    </source>
</evidence>
<dbReference type="InterPro" id="IPR050310">
    <property type="entry name" value="VPS10-sortilin"/>
</dbReference>
<dbReference type="Pfam" id="PF15902">
    <property type="entry name" value="Sortilin-Vps10"/>
    <property type="match status" value="1"/>
</dbReference>
<dbReference type="InterPro" id="IPR036278">
    <property type="entry name" value="Sialidase_sf"/>
</dbReference>
<organism evidence="3">
    <name type="scientific">marine metagenome</name>
    <dbReference type="NCBI Taxonomy" id="408172"/>
    <lineage>
        <taxon>unclassified sequences</taxon>
        <taxon>metagenomes</taxon>
        <taxon>ecological metagenomes</taxon>
    </lineage>
</organism>
<feature type="domain" description="Sortilin N-terminal" evidence="2">
    <location>
        <begin position="120"/>
        <end position="251"/>
    </location>
</feature>
<evidence type="ECO:0000256" key="1">
    <source>
        <dbReference type="ARBA" id="ARBA00022737"/>
    </source>
</evidence>
<evidence type="ECO:0000259" key="2">
    <source>
        <dbReference type="Pfam" id="PF15902"/>
    </source>
</evidence>
<dbReference type="PANTHER" id="PTHR12106:SF27">
    <property type="entry name" value="SORTILIN-RELATED RECEPTOR"/>
    <property type="match status" value="1"/>
</dbReference>
<reference evidence="3" key="1">
    <citation type="submission" date="2018-05" db="EMBL/GenBank/DDBJ databases">
        <authorList>
            <person name="Lanie J.A."/>
            <person name="Ng W.-L."/>
            <person name="Kazmierczak K.M."/>
            <person name="Andrzejewski T.M."/>
            <person name="Davidsen T.M."/>
            <person name="Wayne K.J."/>
            <person name="Tettelin H."/>
            <person name="Glass J.I."/>
            <person name="Rusch D."/>
            <person name="Podicherti R."/>
            <person name="Tsui H.-C.T."/>
            <person name="Winkler M.E."/>
        </authorList>
    </citation>
    <scope>NUCLEOTIDE SEQUENCE</scope>
</reference>
<dbReference type="EMBL" id="UINC01000044">
    <property type="protein sequence ID" value="SUZ47976.1"/>
    <property type="molecule type" value="Genomic_DNA"/>
</dbReference>
<sequence length="764" mass="86023">MKFLKNIFFLFFLFSINIKGQTTDQITNDLKWRNIGPANMMGRIAAIDASNSDYRKVLIASASGGVFKSENAGTTWESIFDKYGAGSIGSIKFDQNNLDVIWIGTGESANRNSSAYGDGIYKSIDGGKSFINMGLESTHQIAEIEIHPNNSDVVFAAAVGHLWGYTGERGLFKTIDGGKSWKKVSGGLPSDNKTGCTEIVIHPNNPNIMFAGFYHRLRQPASFISGGENGGLYKSIDGGKSWKKITKGLAKGNSGMIDISIHLNNPNIMVMAYEADENLPENEPGTGVYISYDKGESWNFLLKHAVRPFYHGQIEIDPIDPDNIYVVSRGFMISNDGGKTFSSRRWRTDGGDDHDMWIAPYDNKIMYLATDQGSRLSIDGGNTWLSHNNMAIGQYYAIGVDMRDPYYVGGGLQDNGLWMTPSNSREYRGILNMHSTWIAEGDGFHTQIDPNNWKTVYTVNHVGFVARQNIETREYTFITPTPETIKNFNEFVDYDYDETRNRYTIDPGEHWFFRERPDRTLLPPQFRFNWSSPFIISSHNSKKVLFGSNYLFQSYDRGDTWNIISPDLTTNDKELRNTSNGGGLTNSNTGGENHFTIITISDTPIDTTIIWAGTDDGNVQVTKNNGENWKNVKLNIKKIPKKIWVSRVEASKHAKGRTYVTFDNHRFDDNSPYVYVTENYGETWKNITSNLPKDYSVYVIKEDPINPNLLFVGTEESVYFSYDRGLSWEKLGSQLPTVAIHDLVIHPRDGDLIAGTHGRSIWIL</sequence>
<gene>
    <name evidence="3" type="ORF">METZ01_LOCUS830</name>
</gene>
<dbReference type="Gene3D" id="2.130.10.10">
    <property type="entry name" value="YVTN repeat-like/Quinoprotein amine dehydrogenase"/>
    <property type="match status" value="3"/>
</dbReference>
<accession>A0A381N048</accession>
<dbReference type="SUPFAM" id="SSF50939">
    <property type="entry name" value="Sialidases"/>
    <property type="match status" value="2"/>
</dbReference>
<dbReference type="AlphaFoldDB" id="A0A381N048"/>
<name>A0A381N048_9ZZZZ</name>
<dbReference type="CDD" id="cd15482">
    <property type="entry name" value="Sialidase_non-viral"/>
    <property type="match status" value="1"/>
</dbReference>
<dbReference type="PANTHER" id="PTHR12106">
    <property type="entry name" value="SORTILIN RELATED"/>
    <property type="match status" value="1"/>
</dbReference>
<feature type="non-terminal residue" evidence="3">
    <location>
        <position position="764"/>
    </location>
</feature>
<dbReference type="InterPro" id="IPR031778">
    <property type="entry name" value="Sortilin_N"/>
</dbReference>
<proteinExistence type="predicted"/>
<keyword evidence="1" id="KW-0677">Repeat</keyword>
<feature type="non-terminal residue" evidence="3">
    <location>
        <position position="1"/>
    </location>
</feature>
<protein>
    <recommendedName>
        <fullName evidence="2">Sortilin N-terminal domain-containing protein</fullName>
    </recommendedName>
</protein>